<organism evidence="11 12">
    <name type="scientific">Stachybotrys chartarum (strain CBS 109288 / IBT 7711)</name>
    <name type="common">Toxic black mold</name>
    <name type="synonym">Stilbospora chartarum</name>
    <dbReference type="NCBI Taxonomy" id="1280523"/>
    <lineage>
        <taxon>Eukaryota</taxon>
        <taxon>Fungi</taxon>
        <taxon>Dikarya</taxon>
        <taxon>Ascomycota</taxon>
        <taxon>Pezizomycotina</taxon>
        <taxon>Sordariomycetes</taxon>
        <taxon>Hypocreomycetidae</taxon>
        <taxon>Hypocreales</taxon>
        <taxon>Stachybotryaceae</taxon>
        <taxon>Stachybotrys</taxon>
    </lineage>
</organism>
<keyword evidence="6 10" id="KW-0735">Signal-anchor</keyword>
<dbReference type="PANTHER" id="PTHR11214">
    <property type="entry name" value="BETA-1,3-N-ACETYLGLUCOSAMINYLTRANSFERASE"/>
    <property type="match status" value="1"/>
</dbReference>
<dbReference type="OrthoDB" id="2139606at2759"/>
<keyword evidence="12" id="KW-1185">Reference proteome</keyword>
<evidence type="ECO:0000256" key="5">
    <source>
        <dbReference type="ARBA" id="ARBA00022692"/>
    </source>
</evidence>
<dbReference type="InterPro" id="IPR002659">
    <property type="entry name" value="Glyco_trans_31"/>
</dbReference>
<dbReference type="Proteomes" id="UP000028045">
    <property type="component" value="Unassembled WGS sequence"/>
</dbReference>
<protein>
    <recommendedName>
        <fullName evidence="10">Hexosyltransferase</fullName>
        <ecNumber evidence="10">2.4.1.-</ecNumber>
    </recommendedName>
</protein>
<dbReference type="EMBL" id="KL648097">
    <property type="protein sequence ID" value="KEY72183.1"/>
    <property type="molecule type" value="Genomic_DNA"/>
</dbReference>
<comment type="subcellular location">
    <subcellularLocation>
        <location evidence="1 10">Golgi apparatus membrane</location>
        <topology evidence="1 10">Single-pass type II membrane protein</topology>
    </subcellularLocation>
</comment>
<dbReference type="EC" id="2.4.1.-" evidence="10"/>
<evidence type="ECO:0000313" key="12">
    <source>
        <dbReference type="Proteomes" id="UP000028045"/>
    </source>
</evidence>
<comment type="similarity">
    <text evidence="2 10">Belongs to the glycosyltransferase 31 family.</text>
</comment>
<keyword evidence="5 10" id="KW-0812">Transmembrane</keyword>
<keyword evidence="3 10" id="KW-0328">Glycosyltransferase</keyword>
<evidence type="ECO:0000256" key="1">
    <source>
        <dbReference type="ARBA" id="ARBA00004323"/>
    </source>
</evidence>
<evidence type="ECO:0000256" key="3">
    <source>
        <dbReference type="ARBA" id="ARBA00022676"/>
    </source>
</evidence>
<evidence type="ECO:0000313" key="11">
    <source>
        <dbReference type="EMBL" id="KEY72183.1"/>
    </source>
</evidence>
<keyword evidence="7 10" id="KW-1133">Transmembrane helix</keyword>
<sequence length="439" mass="50203">MDVKRARASQQPYAPPYRPPIIRCIPKPFLRIFVLSILITSGLLAHLLANLPSFLPVHHAPFEPPSFDFLVHGKHVSELQPPAYPLAPFPETPIQSSLDRERHHRDGPRPPWLAAVICAAGDVERRMMIRTTWMHLYRDVPFDGRFVVSNPGPQWTEIIRTENRTFGDMIVLDHLQEDDLTANTVKTLEFFKWLVNHGKRYEFVSKMDTDLWLNARAFWDRFLLPRMSNETGQLAAAPPHTFIGQMYYSPVHDLVFPHGSMYTVTWDMLELLVSLQDSFHVVAGEDMTNALLLMKGRQVANVVNMSGMEKFDYEDDDARGDGTAWARDQTHPDASSHALVGSGVVAVHQLKDKKLWMRVAECFDEDGVKEMPPPHASPRYRGTSWRLQWFDFWAQVGVSTRYASQLDRIPSVFWTRDNGSWIVDGIWNMGDQKPGLGCT</sequence>
<proteinExistence type="inferred from homology"/>
<keyword evidence="9 10" id="KW-0472">Membrane</keyword>
<dbReference type="HOGENOM" id="CLU_035618_0_0_1"/>
<evidence type="ECO:0000256" key="2">
    <source>
        <dbReference type="ARBA" id="ARBA00008661"/>
    </source>
</evidence>
<evidence type="ECO:0000256" key="10">
    <source>
        <dbReference type="RuleBase" id="RU363063"/>
    </source>
</evidence>
<dbReference type="GO" id="GO:0016758">
    <property type="term" value="F:hexosyltransferase activity"/>
    <property type="evidence" value="ECO:0007669"/>
    <property type="project" value="InterPro"/>
</dbReference>
<gene>
    <name evidence="11" type="ORF">S7711_00190</name>
</gene>
<dbReference type="Pfam" id="PF01762">
    <property type="entry name" value="Galactosyl_T"/>
    <property type="match status" value="1"/>
</dbReference>
<feature type="transmembrane region" description="Helical" evidence="10">
    <location>
        <begin position="28"/>
        <end position="49"/>
    </location>
</feature>
<name>A0A084B3Q4_STACB</name>
<dbReference type="AlphaFoldDB" id="A0A084B3Q4"/>
<evidence type="ECO:0000256" key="4">
    <source>
        <dbReference type="ARBA" id="ARBA00022679"/>
    </source>
</evidence>
<keyword evidence="8 10" id="KW-0333">Golgi apparatus</keyword>
<evidence type="ECO:0000256" key="9">
    <source>
        <dbReference type="ARBA" id="ARBA00023136"/>
    </source>
</evidence>
<evidence type="ECO:0000256" key="6">
    <source>
        <dbReference type="ARBA" id="ARBA00022968"/>
    </source>
</evidence>
<reference evidence="11 12" key="1">
    <citation type="journal article" date="2014" name="BMC Genomics">
        <title>Comparative genome sequencing reveals chemotype-specific gene clusters in the toxigenic black mold Stachybotrys.</title>
        <authorList>
            <person name="Semeiks J."/>
            <person name="Borek D."/>
            <person name="Otwinowski Z."/>
            <person name="Grishin N.V."/>
        </authorList>
    </citation>
    <scope>NUCLEOTIDE SEQUENCE [LARGE SCALE GENOMIC DNA]</scope>
    <source>
        <strain evidence="12">CBS 109288 / IBT 7711</strain>
    </source>
</reference>
<evidence type="ECO:0000256" key="7">
    <source>
        <dbReference type="ARBA" id="ARBA00022989"/>
    </source>
</evidence>
<accession>A0A084B3Q4</accession>
<keyword evidence="4" id="KW-0808">Transferase</keyword>
<evidence type="ECO:0000256" key="8">
    <source>
        <dbReference type="ARBA" id="ARBA00023034"/>
    </source>
</evidence>
<dbReference type="GO" id="GO:0000139">
    <property type="term" value="C:Golgi membrane"/>
    <property type="evidence" value="ECO:0007669"/>
    <property type="project" value="UniProtKB-SubCell"/>
</dbReference>